<keyword evidence="4 6" id="KW-1133">Transmembrane helix</keyword>
<dbReference type="STRING" id="745411.B3C1_11102"/>
<feature type="domain" description="Major facilitator superfamily (MFS) profile" evidence="7">
    <location>
        <begin position="14"/>
        <end position="411"/>
    </location>
</feature>
<dbReference type="PATRIC" id="fig|745411.4.peg.2181"/>
<dbReference type="Gene3D" id="1.20.1250.20">
    <property type="entry name" value="MFS general substrate transporter like domains"/>
    <property type="match status" value="1"/>
</dbReference>
<evidence type="ECO:0000256" key="3">
    <source>
        <dbReference type="ARBA" id="ARBA00022692"/>
    </source>
</evidence>
<keyword evidence="5 6" id="KW-0472">Membrane</keyword>
<dbReference type="NCBIfam" id="TIGR00901">
    <property type="entry name" value="2A0125"/>
    <property type="match status" value="1"/>
</dbReference>
<sequence length="414" mass="45497">MTDAPWWQLVFTRRMLLCILTGFASGLPLFFLFQLVPGWLRDLDVDLGTIGLLALVQFPYTWKFLWSPLMDRFELPLLGLRRGWMLLTQLGLLLSLASFAFIDPQHSLTLVVIASILVAVFSASQDIVIDAYRREILPDRELGLGNAVHVNAYRLAGLVPGSLSLILADHLPWSSVFLITAAFMAVGLVLTAIADEPNHDRHPMKLYQAVVEPFAEFFDRLGGRQALLILVFMVLYKLGDNMAVALQTPFYLDMGYTKSEIGLVAKHAALWPVLVGSLLGGLVMLKIGINRSLWLFGLIQVASIAGYALLSSLAPEARNLWWLGGVVAAEYFGVGLGAAALTAFIAREASRTYLATQLALLTALTAVPRVLANAGTGFMVEAMGWPLFFMLCMVVALPGLLLLPWVAPWKRRAD</sequence>
<comment type="caution">
    <text evidence="8">The sequence shown here is derived from an EMBL/GenBank/DDBJ whole genome shotgun (WGS) entry which is preliminary data.</text>
</comment>
<feature type="transmembrane region" description="Helical" evidence="6">
    <location>
        <begin position="268"/>
        <end position="285"/>
    </location>
</feature>
<feature type="transmembrane region" description="Helical" evidence="6">
    <location>
        <begin position="320"/>
        <end position="346"/>
    </location>
</feature>
<evidence type="ECO:0000256" key="1">
    <source>
        <dbReference type="ARBA" id="ARBA00004141"/>
    </source>
</evidence>
<reference evidence="8 9" key="1">
    <citation type="journal article" date="2012" name="J. Bacteriol.">
        <title>Genome Sequence of Gallaecimonas xiamenensis Type Strain 3-C-1.</title>
        <authorList>
            <person name="Lai Q."/>
            <person name="Wang L."/>
            <person name="Wang W."/>
            <person name="Shao Z."/>
        </authorList>
    </citation>
    <scope>NUCLEOTIDE SEQUENCE [LARGE SCALE GENOMIC DNA]</scope>
    <source>
        <strain evidence="8 9">3-C-1</strain>
    </source>
</reference>
<keyword evidence="9" id="KW-1185">Reference proteome</keyword>
<feature type="transmembrane region" description="Helical" evidence="6">
    <location>
        <begin position="15"/>
        <end position="33"/>
    </location>
</feature>
<proteinExistence type="predicted"/>
<evidence type="ECO:0000256" key="2">
    <source>
        <dbReference type="ARBA" id="ARBA00022448"/>
    </source>
</evidence>
<comment type="subcellular location">
    <subcellularLocation>
        <location evidence="1">Membrane</location>
        <topology evidence="1">Multi-pass membrane protein</topology>
    </subcellularLocation>
</comment>
<organism evidence="8 9">
    <name type="scientific">Gallaecimonas xiamenensis 3-C-1</name>
    <dbReference type="NCBI Taxonomy" id="745411"/>
    <lineage>
        <taxon>Bacteria</taxon>
        <taxon>Pseudomonadati</taxon>
        <taxon>Pseudomonadota</taxon>
        <taxon>Gammaproteobacteria</taxon>
        <taxon>Enterobacterales</taxon>
        <taxon>Gallaecimonadaceae</taxon>
        <taxon>Gallaecimonas</taxon>
    </lineage>
</organism>
<dbReference type="Pfam" id="PF07690">
    <property type="entry name" value="MFS_1"/>
    <property type="match status" value="1"/>
</dbReference>
<keyword evidence="2" id="KW-0813">Transport</keyword>
<feature type="transmembrane region" description="Helical" evidence="6">
    <location>
        <begin position="292"/>
        <end position="314"/>
    </location>
</feature>
<dbReference type="Proteomes" id="UP000006755">
    <property type="component" value="Unassembled WGS sequence"/>
</dbReference>
<dbReference type="GO" id="GO:0022857">
    <property type="term" value="F:transmembrane transporter activity"/>
    <property type="evidence" value="ECO:0007669"/>
    <property type="project" value="InterPro"/>
</dbReference>
<name>K2K4H7_9GAMM</name>
<evidence type="ECO:0000259" key="7">
    <source>
        <dbReference type="PROSITE" id="PS50850"/>
    </source>
</evidence>
<dbReference type="PANTHER" id="PTHR12778">
    <property type="entry name" value="SOLUTE CARRIER FAMILY 33 ACETYL-COA TRANSPORTER -RELATED"/>
    <property type="match status" value="1"/>
</dbReference>
<dbReference type="RefSeq" id="WP_008484883.1">
    <property type="nucleotide sequence ID" value="NZ_AMRI01000014.1"/>
</dbReference>
<feature type="transmembrane region" description="Helical" evidence="6">
    <location>
        <begin position="226"/>
        <end position="248"/>
    </location>
</feature>
<dbReference type="GO" id="GO:0016020">
    <property type="term" value="C:membrane"/>
    <property type="evidence" value="ECO:0007669"/>
    <property type="project" value="UniProtKB-SubCell"/>
</dbReference>
<accession>K2K4H7</accession>
<dbReference type="PROSITE" id="PS50850">
    <property type="entry name" value="MFS"/>
    <property type="match status" value="1"/>
</dbReference>
<dbReference type="EMBL" id="AMRI01000014">
    <property type="protein sequence ID" value="EKE72375.1"/>
    <property type="molecule type" value="Genomic_DNA"/>
</dbReference>
<feature type="transmembrane region" description="Helical" evidence="6">
    <location>
        <begin position="353"/>
        <end position="371"/>
    </location>
</feature>
<evidence type="ECO:0000256" key="6">
    <source>
        <dbReference type="SAM" id="Phobius"/>
    </source>
</evidence>
<feature type="transmembrane region" description="Helical" evidence="6">
    <location>
        <begin position="83"/>
        <end position="102"/>
    </location>
</feature>
<feature type="transmembrane region" description="Helical" evidence="6">
    <location>
        <begin position="108"/>
        <end position="129"/>
    </location>
</feature>
<feature type="transmembrane region" description="Helical" evidence="6">
    <location>
        <begin position="383"/>
        <end position="407"/>
    </location>
</feature>
<dbReference type="InterPro" id="IPR004752">
    <property type="entry name" value="AmpG_permease/AT-1"/>
</dbReference>
<dbReference type="InterPro" id="IPR020846">
    <property type="entry name" value="MFS_dom"/>
</dbReference>
<keyword evidence="3 6" id="KW-0812">Transmembrane</keyword>
<dbReference type="AlphaFoldDB" id="K2K4H7"/>
<dbReference type="CDD" id="cd17486">
    <property type="entry name" value="MFS_AmpG_like"/>
    <property type="match status" value="1"/>
</dbReference>
<evidence type="ECO:0000313" key="8">
    <source>
        <dbReference type="EMBL" id="EKE72375.1"/>
    </source>
</evidence>
<dbReference type="InterPro" id="IPR036259">
    <property type="entry name" value="MFS_trans_sf"/>
</dbReference>
<gene>
    <name evidence="8" type="ORF">B3C1_11102</name>
</gene>
<dbReference type="InterPro" id="IPR011701">
    <property type="entry name" value="MFS"/>
</dbReference>
<dbReference type="eggNOG" id="COG2270">
    <property type="taxonomic scope" value="Bacteria"/>
</dbReference>
<evidence type="ECO:0000256" key="5">
    <source>
        <dbReference type="ARBA" id="ARBA00023136"/>
    </source>
</evidence>
<evidence type="ECO:0000256" key="4">
    <source>
        <dbReference type="ARBA" id="ARBA00022989"/>
    </source>
</evidence>
<feature type="transmembrane region" description="Helical" evidence="6">
    <location>
        <begin position="174"/>
        <end position="194"/>
    </location>
</feature>
<dbReference type="PANTHER" id="PTHR12778:SF10">
    <property type="entry name" value="MAJOR FACILITATOR SUPERFAMILY DOMAIN-CONTAINING PROTEIN 3"/>
    <property type="match status" value="1"/>
</dbReference>
<protein>
    <submittedName>
        <fullName evidence="8">AmpG</fullName>
    </submittedName>
</protein>
<evidence type="ECO:0000313" key="9">
    <source>
        <dbReference type="Proteomes" id="UP000006755"/>
    </source>
</evidence>
<dbReference type="SUPFAM" id="SSF103473">
    <property type="entry name" value="MFS general substrate transporter"/>
    <property type="match status" value="1"/>
</dbReference>